<dbReference type="AlphaFoldDB" id="A0A292PWU6"/>
<accession>A0A292PWU6</accession>
<keyword evidence="3" id="KW-1185">Reference proteome</keyword>
<feature type="compositionally biased region" description="Basic and acidic residues" evidence="1">
    <location>
        <begin position="118"/>
        <end position="130"/>
    </location>
</feature>
<evidence type="ECO:0000313" key="3">
    <source>
        <dbReference type="Proteomes" id="UP001412239"/>
    </source>
</evidence>
<sequence length="142" mass="15653">MDHNWRHPPGPVNIYIPSTNCESHPDPGVGVLALAQATRPQTIAATHVLKVFLWSGGEDIEFGGYAGGRWRPPLPKINGHERWVWMGGGQANVAGSRPDFYRSGTMPRQPTARYRSNLRKEDVTEADHEFVQPGQALNSGAK</sequence>
<dbReference type="Proteomes" id="UP001412239">
    <property type="component" value="Unassembled WGS sequence"/>
</dbReference>
<gene>
    <name evidence="2" type="ORF">GSTUAT00004625001</name>
</gene>
<evidence type="ECO:0000313" key="2">
    <source>
        <dbReference type="EMBL" id="CUS11261.1"/>
    </source>
</evidence>
<organism evidence="2 3">
    <name type="scientific">Tuber aestivum</name>
    <name type="common">summer truffle</name>
    <dbReference type="NCBI Taxonomy" id="59557"/>
    <lineage>
        <taxon>Eukaryota</taxon>
        <taxon>Fungi</taxon>
        <taxon>Dikarya</taxon>
        <taxon>Ascomycota</taxon>
        <taxon>Pezizomycotina</taxon>
        <taxon>Pezizomycetes</taxon>
        <taxon>Pezizales</taxon>
        <taxon>Tuberaceae</taxon>
        <taxon>Tuber</taxon>
    </lineage>
</organism>
<dbReference type="EMBL" id="LN891026">
    <property type="protein sequence ID" value="CUS11261.1"/>
    <property type="molecule type" value="Genomic_DNA"/>
</dbReference>
<feature type="region of interest" description="Disordered" evidence="1">
    <location>
        <begin position="97"/>
        <end position="142"/>
    </location>
</feature>
<protein>
    <submittedName>
        <fullName evidence="2">Uncharacterized protein</fullName>
    </submittedName>
</protein>
<proteinExistence type="predicted"/>
<name>A0A292PWU6_9PEZI</name>
<evidence type="ECO:0000256" key="1">
    <source>
        <dbReference type="SAM" id="MobiDB-lite"/>
    </source>
</evidence>
<reference evidence="2" key="1">
    <citation type="submission" date="2015-10" db="EMBL/GenBank/DDBJ databases">
        <authorList>
            <person name="Regsiter A."/>
            <person name="william w."/>
        </authorList>
    </citation>
    <scope>NUCLEOTIDE SEQUENCE</scope>
    <source>
        <strain evidence="2">Montdore</strain>
    </source>
</reference>